<dbReference type="PROSITE" id="PS00211">
    <property type="entry name" value="ABC_TRANSPORTER_1"/>
    <property type="match status" value="1"/>
</dbReference>
<evidence type="ECO:0000256" key="7">
    <source>
        <dbReference type="PROSITE-ProRule" id="PRU00703"/>
    </source>
</evidence>
<dbReference type="NCBIfam" id="TIGR01186">
    <property type="entry name" value="proV"/>
    <property type="match status" value="1"/>
</dbReference>
<dbReference type="InterPro" id="IPR017871">
    <property type="entry name" value="ABC_transporter-like_CS"/>
</dbReference>
<evidence type="ECO:0000256" key="2">
    <source>
        <dbReference type="ARBA" id="ARBA00022448"/>
    </source>
</evidence>
<comment type="similarity">
    <text evidence="1">Belongs to the ABC transporter superfamily.</text>
</comment>
<dbReference type="STRING" id="92835.RS81_02784"/>
<dbReference type="Proteomes" id="UP000033956">
    <property type="component" value="Unassembled WGS sequence"/>
</dbReference>
<reference evidence="11 12" key="1">
    <citation type="submission" date="2015-02" db="EMBL/GenBank/DDBJ databases">
        <title>Draft genome sequences of ten Microbacterium spp. with emphasis on heavy metal contaminated environments.</title>
        <authorList>
            <person name="Corretto E."/>
        </authorList>
    </citation>
    <scope>NUCLEOTIDE SEQUENCE [LARGE SCALE GENOMIC DNA]</scope>
    <source>
        <strain evidence="11 12">DSM 12510</strain>
    </source>
</reference>
<keyword evidence="2" id="KW-0813">Transport</keyword>
<evidence type="ECO:0000256" key="3">
    <source>
        <dbReference type="ARBA" id="ARBA00022741"/>
    </source>
</evidence>
<dbReference type="Gene3D" id="3.40.50.300">
    <property type="entry name" value="P-loop containing nucleotide triphosphate hydrolases"/>
    <property type="match status" value="1"/>
</dbReference>
<dbReference type="GO" id="GO:0016887">
    <property type="term" value="F:ATP hydrolysis activity"/>
    <property type="evidence" value="ECO:0007669"/>
    <property type="project" value="InterPro"/>
</dbReference>
<evidence type="ECO:0000256" key="1">
    <source>
        <dbReference type="ARBA" id="ARBA00005417"/>
    </source>
</evidence>
<dbReference type="InterPro" id="IPR051921">
    <property type="entry name" value="ABC_osmolyte_uptake_ATP-bind"/>
</dbReference>
<keyword evidence="12" id="KW-1185">Reference proteome</keyword>
<dbReference type="SMART" id="SM00382">
    <property type="entry name" value="AAA"/>
    <property type="match status" value="1"/>
</dbReference>
<dbReference type="InterPro" id="IPR003593">
    <property type="entry name" value="AAA+_ATPase"/>
</dbReference>
<keyword evidence="6 7" id="KW-0129">CBS domain</keyword>
<dbReference type="GO" id="GO:0031460">
    <property type="term" value="P:glycine betaine transport"/>
    <property type="evidence" value="ECO:0007669"/>
    <property type="project" value="InterPro"/>
</dbReference>
<dbReference type="GO" id="GO:0005524">
    <property type="term" value="F:ATP binding"/>
    <property type="evidence" value="ECO:0007669"/>
    <property type="project" value="UniProtKB-KW"/>
</dbReference>
<name>A0A0M2H3Z5_9MICO</name>
<evidence type="ECO:0000256" key="5">
    <source>
        <dbReference type="ARBA" id="ARBA00022970"/>
    </source>
</evidence>
<dbReference type="GO" id="GO:0006970">
    <property type="term" value="P:response to osmotic stress"/>
    <property type="evidence" value="ECO:0007669"/>
    <property type="project" value="UniProtKB-ARBA"/>
</dbReference>
<dbReference type="Pfam" id="PF00571">
    <property type="entry name" value="CBS"/>
    <property type="match status" value="2"/>
</dbReference>
<feature type="domain" description="ABC transporter" evidence="9">
    <location>
        <begin position="56"/>
        <end position="314"/>
    </location>
</feature>
<dbReference type="InterPro" id="IPR005892">
    <property type="entry name" value="Gly-betaine_transp_ATP-bd"/>
</dbReference>
<dbReference type="InterPro" id="IPR003439">
    <property type="entry name" value="ABC_transporter-like_ATP-bd"/>
</dbReference>
<evidence type="ECO:0000256" key="6">
    <source>
        <dbReference type="ARBA" id="ARBA00023122"/>
    </source>
</evidence>
<evidence type="ECO:0000259" key="9">
    <source>
        <dbReference type="PROSITE" id="PS50893"/>
    </source>
</evidence>
<dbReference type="InterPro" id="IPR000644">
    <property type="entry name" value="CBS_dom"/>
</dbReference>
<protein>
    <submittedName>
        <fullName evidence="11">Glycine betaine transport ATP-binding protein OpuAA</fullName>
        <ecNumber evidence="11">3.6.3.32</ecNumber>
    </submittedName>
</protein>
<dbReference type="InterPro" id="IPR046342">
    <property type="entry name" value="CBS_dom_sf"/>
</dbReference>
<dbReference type="InterPro" id="IPR027417">
    <property type="entry name" value="P-loop_NTPase"/>
</dbReference>
<evidence type="ECO:0000313" key="12">
    <source>
        <dbReference type="Proteomes" id="UP000033956"/>
    </source>
</evidence>
<dbReference type="PANTHER" id="PTHR43869:SF1">
    <property type="entry name" value="GLYCINE BETAINE_PROLINE BETAINE TRANSPORT SYSTEM ATP-BINDING PROTEIN PROV"/>
    <property type="match status" value="1"/>
</dbReference>
<dbReference type="EC" id="3.6.3.32" evidence="11"/>
<dbReference type="PROSITE" id="PS50893">
    <property type="entry name" value="ABC_TRANSPORTER_2"/>
    <property type="match status" value="1"/>
</dbReference>
<keyword evidence="11" id="KW-0378">Hydrolase</keyword>
<dbReference type="AlphaFoldDB" id="A0A0M2H3Z5"/>
<evidence type="ECO:0000313" key="11">
    <source>
        <dbReference type="EMBL" id="KJL38510.1"/>
    </source>
</evidence>
<feature type="region of interest" description="Disordered" evidence="8">
    <location>
        <begin position="478"/>
        <end position="507"/>
    </location>
</feature>
<dbReference type="FunFam" id="3.40.50.300:FF:000201">
    <property type="entry name" value="Glycine betaine/L-proline ABC transporter ATP-binding protein"/>
    <property type="match status" value="1"/>
</dbReference>
<gene>
    <name evidence="11" type="primary">opuAA</name>
    <name evidence="11" type="ORF">RS81_02784</name>
</gene>
<evidence type="ECO:0000256" key="8">
    <source>
        <dbReference type="SAM" id="MobiDB-lite"/>
    </source>
</evidence>
<keyword evidence="5" id="KW-0029">Amino-acid transport</keyword>
<dbReference type="GO" id="GO:0016020">
    <property type="term" value="C:membrane"/>
    <property type="evidence" value="ECO:0007669"/>
    <property type="project" value="InterPro"/>
</dbReference>
<dbReference type="PATRIC" id="fig|92835.4.peg.2820"/>
<dbReference type="EMBL" id="JYIZ01000055">
    <property type="protein sequence ID" value="KJL38510.1"/>
    <property type="molecule type" value="Genomic_DNA"/>
</dbReference>
<evidence type="ECO:0000259" key="10">
    <source>
        <dbReference type="PROSITE" id="PS51371"/>
    </source>
</evidence>
<proteinExistence type="inferred from homology"/>
<keyword evidence="3" id="KW-0547">Nucleotide-binding</keyword>
<accession>A0A0M2H3Z5</accession>
<dbReference type="Gene3D" id="3.10.580.10">
    <property type="entry name" value="CBS-domain"/>
    <property type="match status" value="1"/>
</dbReference>
<dbReference type="SUPFAM" id="SSF54631">
    <property type="entry name" value="CBS-domain pair"/>
    <property type="match status" value="1"/>
</dbReference>
<dbReference type="CDD" id="cd03294">
    <property type="entry name" value="ABC_Pro_Gly_Betaine"/>
    <property type="match status" value="1"/>
</dbReference>
<organism evidence="11 12">
    <name type="scientific">Microbacterium terrae</name>
    <dbReference type="NCBI Taxonomy" id="69369"/>
    <lineage>
        <taxon>Bacteria</taxon>
        <taxon>Bacillati</taxon>
        <taxon>Actinomycetota</taxon>
        <taxon>Actinomycetes</taxon>
        <taxon>Micrococcales</taxon>
        <taxon>Microbacteriaceae</taxon>
        <taxon>Microbacterium</taxon>
    </lineage>
</organism>
<dbReference type="PROSITE" id="PS51371">
    <property type="entry name" value="CBS"/>
    <property type="match status" value="1"/>
</dbReference>
<feature type="domain" description="CBS" evidence="10">
    <location>
        <begin position="329"/>
        <end position="385"/>
    </location>
</feature>
<dbReference type="Pfam" id="PF00005">
    <property type="entry name" value="ABC_tran"/>
    <property type="match status" value="1"/>
</dbReference>
<evidence type="ECO:0000256" key="4">
    <source>
        <dbReference type="ARBA" id="ARBA00022840"/>
    </source>
</evidence>
<dbReference type="GO" id="GO:0006865">
    <property type="term" value="P:amino acid transport"/>
    <property type="evidence" value="ECO:0007669"/>
    <property type="project" value="UniProtKB-KW"/>
</dbReference>
<comment type="caution">
    <text evidence="11">The sequence shown here is derived from an EMBL/GenBank/DDBJ whole genome shotgun (WGS) entry which is preliminary data.</text>
</comment>
<sequence>MVGGLGDEPDVASPEVLLCRVCAMPGGADDRHPGATRDDAQTCVVEVEHVTVEPALEARNLHKVFGRNPKDAVRRLKAGATRSDVADAGTAAVIDASFTVQRGEIFVIMGLSGSGKSTIIRMLNGLNEPTAGDVLVQGRSVGDASPKELRDIRRSSISMVFQHFALLPHRTVLDNAAYALEIQGVGRDERRRRAQEILAKVGLGDRAEAMPDELSGGMRQRVGLARALTAGTDILLMDEAFSALDPLIRREMQEQLVELQRELGRTIIFITHDLNEAMFLGDRIAVMRDGRIVQNGTPEEILTDPANDYVAQFVQDVDRARVLTAGAVMAPAAATTPVSAGVRGALRVMRDLQVGSVAVLENRRYIGAVTDRAVVRAVKAGTSDLRSIVSSAQPVVGPDDPLTDVVERSVESPIPIAVVDDSGRLLGTIPRVTLLAALGNVDPQTTEIPIIEAPVTVPEAEFAQTLAAVGESAAVGEPVGAGASAAPATRASTRATNADATNADAPTQRTAAAATVAAVPAASVTEGGV</sequence>
<dbReference type="PANTHER" id="PTHR43869">
    <property type="entry name" value="GLYCINE BETAINE/PROLINE BETAINE TRANSPORT SYSTEM ATP-BINDING PROTEIN PROV"/>
    <property type="match status" value="1"/>
</dbReference>
<dbReference type="SUPFAM" id="SSF52540">
    <property type="entry name" value="P-loop containing nucleoside triphosphate hydrolases"/>
    <property type="match status" value="1"/>
</dbReference>
<keyword evidence="4 11" id="KW-0067">ATP-binding</keyword>